<organism evidence="4 5">
    <name type="scientific">Mytilus coruscus</name>
    <name type="common">Sea mussel</name>
    <dbReference type="NCBI Taxonomy" id="42192"/>
    <lineage>
        <taxon>Eukaryota</taxon>
        <taxon>Metazoa</taxon>
        <taxon>Spiralia</taxon>
        <taxon>Lophotrochozoa</taxon>
        <taxon>Mollusca</taxon>
        <taxon>Bivalvia</taxon>
        <taxon>Autobranchia</taxon>
        <taxon>Pteriomorphia</taxon>
        <taxon>Mytilida</taxon>
        <taxon>Mytiloidea</taxon>
        <taxon>Mytilidae</taxon>
        <taxon>Mytilinae</taxon>
        <taxon>Mytilus</taxon>
    </lineage>
</organism>
<dbReference type="AlphaFoldDB" id="A0A6J7ZZB8"/>
<proteinExistence type="predicted"/>
<protein>
    <submittedName>
        <fullName evidence="4">YEATS4</fullName>
    </submittedName>
</protein>
<name>A0A6J7ZZB8_MYTCO</name>
<evidence type="ECO:0000313" key="4">
    <source>
        <dbReference type="EMBL" id="CAC5357802.1"/>
    </source>
</evidence>
<gene>
    <name evidence="4" type="ORF">MCOR_1311</name>
</gene>
<feature type="coiled-coil region" evidence="2">
    <location>
        <begin position="95"/>
        <end position="147"/>
    </location>
</feature>
<dbReference type="Proteomes" id="UP000507470">
    <property type="component" value="Unassembled WGS sequence"/>
</dbReference>
<evidence type="ECO:0000259" key="3">
    <source>
        <dbReference type="Pfam" id="PF03366"/>
    </source>
</evidence>
<evidence type="ECO:0000313" key="5">
    <source>
        <dbReference type="Proteomes" id="UP000507470"/>
    </source>
</evidence>
<keyword evidence="5" id="KW-1185">Reference proteome</keyword>
<dbReference type="Pfam" id="PF03366">
    <property type="entry name" value="YEATS"/>
    <property type="match status" value="1"/>
</dbReference>
<dbReference type="Gene3D" id="2.60.40.1970">
    <property type="entry name" value="YEATS domain"/>
    <property type="match status" value="1"/>
</dbReference>
<evidence type="ECO:0000256" key="1">
    <source>
        <dbReference type="ARBA" id="ARBA00023242"/>
    </source>
</evidence>
<dbReference type="InterPro" id="IPR038704">
    <property type="entry name" value="YEAST_sf"/>
</dbReference>
<feature type="domain" description="YEATS" evidence="3">
    <location>
        <begin position="69"/>
        <end position="101"/>
    </location>
</feature>
<sequence>MLKSLNEDIDKLKCRPLPELPSVVHIPKLVNENDISQLMGTYNLCETGTRREWKFEDCAVKDEEQLMKEPRSFMQDMSAYVKKINFKLHDSYPNSNRVEEKKEKTLKNIVSAKNKIQYEIQELNERLKQRKEMIQKLKDELSKVDEHINIEELVEAVT</sequence>
<dbReference type="InterPro" id="IPR055129">
    <property type="entry name" value="YEATS_dom"/>
</dbReference>
<keyword evidence="1" id="KW-0539">Nucleus</keyword>
<evidence type="ECO:0000256" key="2">
    <source>
        <dbReference type="SAM" id="Coils"/>
    </source>
</evidence>
<accession>A0A6J7ZZB8</accession>
<dbReference type="EMBL" id="CACVKT020000248">
    <property type="protein sequence ID" value="CAC5357802.1"/>
    <property type="molecule type" value="Genomic_DNA"/>
</dbReference>
<reference evidence="4 5" key="1">
    <citation type="submission" date="2020-06" db="EMBL/GenBank/DDBJ databases">
        <authorList>
            <person name="Li R."/>
            <person name="Bekaert M."/>
        </authorList>
    </citation>
    <scope>NUCLEOTIDE SEQUENCE [LARGE SCALE GENOMIC DNA]</scope>
    <source>
        <strain evidence="5">wild</strain>
    </source>
</reference>
<dbReference type="OrthoDB" id="16041at2759"/>
<keyword evidence="2" id="KW-0175">Coiled coil</keyword>